<accession>A0A0E9SPG3</accession>
<reference evidence="2" key="2">
    <citation type="journal article" date="2015" name="Fish Shellfish Immunol.">
        <title>Early steps in the European eel (Anguilla anguilla)-Vibrio vulnificus interaction in the gills: Role of the RtxA13 toxin.</title>
        <authorList>
            <person name="Callol A."/>
            <person name="Pajuelo D."/>
            <person name="Ebbesson L."/>
            <person name="Teles M."/>
            <person name="MacKenzie S."/>
            <person name="Amaro C."/>
        </authorList>
    </citation>
    <scope>NUCLEOTIDE SEQUENCE</scope>
</reference>
<dbReference type="AlphaFoldDB" id="A0A0E9SPG3"/>
<name>A0A0E9SPG3_ANGAN</name>
<keyword evidence="1" id="KW-0732">Signal</keyword>
<evidence type="ECO:0000313" key="2">
    <source>
        <dbReference type="EMBL" id="JAH43147.1"/>
    </source>
</evidence>
<evidence type="ECO:0008006" key="3">
    <source>
        <dbReference type="Google" id="ProtNLM"/>
    </source>
</evidence>
<reference evidence="2" key="1">
    <citation type="submission" date="2014-11" db="EMBL/GenBank/DDBJ databases">
        <authorList>
            <person name="Amaro Gonzalez C."/>
        </authorList>
    </citation>
    <scope>NUCLEOTIDE SEQUENCE</scope>
</reference>
<proteinExistence type="predicted"/>
<feature type="signal peptide" evidence="1">
    <location>
        <begin position="1"/>
        <end position="22"/>
    </location>
</feature>
<dbReference type="EMBL" id="GBXM01065430">
    <property type="protein sequence ID" value="JAH43147.1"/>
    <property type="molecule type" value="Transcribed_RNA"/>
</dbReference>
<organism evidence="2">
    <name type="scientific">Anguilla anguilla</name>
    <name type="common">European freshwater eel</name>
    <name type="synonym">Muraena anguilla</name>
    <dbReference type="NCBI Taxonomy" id="7936"/>
    <lineage>
        <taxon>Eukaryota</taxon>
        <taxon>Metazoa</taxon>
        <taxon>Chordata</taxon>
        <taxon>Craniata</taxon>
        <taxon>Vertebrata</taxon>
        <taxon>Euteleostomi</taxon>
        <taxon>Actinopterygii</taxon>
        <taxon>Neopterygii</taxon>
        <taxon>Teleostei</taxon>
        <taxon>Anguilliformes</taxon>
        <taxon>Anguillidae</taxon>
        <taxon>Anguilla</taxon>
    </lineage>
</organism>
<evidence type="ECO:0000256" key="1">
    <source>
        <dbReference type="SAM" id="SignalP"/>
    </source>
</evidence>
<protein>
    <recommendedName>
        <fullName evidence="3">G-protein coupled receptors family 1 profile domain-containing protein</fullName>
    </recommendedName>
</protein>
<sequence length="54" mass="5959">MLVCDSMSSCFLLMFLLQCAMAYGRLNNSTSCHMLHFSIITIVGPIGHTIIPLI</sequence>
<feature type="chain" id="PRO_5002432995" description="G-protein coupled receptors family 1 profile domain-containing protein" evidence="1">
    <location>
        <begin position="23"/>
        <end position="54"/>
    </location>
</feature>